<dbReference type="AlphaFoldDB" id="A0A0R3JTZ9"/>
<dbReference type="Pfam" id="PF00583">
    <property type="entry name" value="Acetyltransf_1"/>
    <property type="match status" value="1"/>
</dbReference>
<dbReference type="SUPFAM" id="SSF55729">
    <property type="entry name" value="Acyl-CoA N-acyltransferases (Nat)"/>
    <property type="match status" value="1"/>
</dbReference>
<gene>
    <name evidence="4" type="primary">yycN</name>
    <name evidence="4" type="ORF">ABG79_01220</name>
</gene>
<dbReference type="RefSeq" id="WP_057978165.1">
    <property type="nucleotide sequence ID" value="NZ_LKHP01000005.1"/>
</dbReference>
<dbReference type="Gene3D" id="3.40.630.30">
    <property type="match status" value="1"/>
</dbReference>
<dbReference type="PROSITE" id="PS51186">
    <property type="entry name" value="GNAT"/>
    <property type="match status" value="1"/>
</dbReference>
<dbReference type="InterPro" id="IPR016181">
    <property type="entry name" value="Acyl_CoA_acyltransferase"/>
</dbReference>
<reference evidence="4 5" key="1">
    <citation type="submission" date="2015-09" db="EMBL/GenBank/DDBJ databases">
        <title>Draft genome sequence of a Caloramator mitchellensis, a moderate thermophile from the Great Artesian Basin of Australia.</title>
        <authorList>
            <person name="Patel B.K."/>
        </authorList>
    </citation>
    <scope>NUCLEOTIDE SEQUENCE [LARGE SCALE GENOMIC DNA]</scope>
    <source>
        <strain evidence="4 5">VF08</strain>
    </source>
</reference>
<sequence>MLSLEVARIRDYYMILKLLKKHNRKSFEYYSNFNDNIFSYFITKNIYKIKRRERVVGLIICNFIKREVYFVPTVNIKIDFNDIYKLLVSNFKGYDFPFVYYGFDLINSLGIENQLAIIKNYKIMVNNISNLNFINSNIENLSVERMKITEQESLRVELQNKIFGNLINRKVLTVSEVIAEEKKKEFLKDLCFFLKYQDKYIGYGQIVINNEGYFLINFGILEEFRGKGYAKLFLSEILKNAKNYGVETLYLKVDNYNLKAIKLYEDLGFEELINVATIKIF</sequence>
<dbReference type="PANTHER" id="PTHR43420">
    <property type="entry name" value="ACETYLTRANSFERASE"/>
    <property type="match status" value="1"/>
</dbReference>
<keyword evidence="2 4" id="KW-0012">Acyltransferase</keyword>
<dbReference type="EMBL" id="LKHP01000005">
    <property type="protein sequence ID" value="KRQ87030.1"/>
    <property type="molecule type" value="Genomic_DNA"/>
</dbReference>
<evidence type="ECO:0000313" key="5">
    <source>
        <dbReference type="Proteomes" id="UP000052015"/>
    </source>
</evidence>
<dbReference type="InterPro" id="IPR000182">
    <property type="entry name" value="GNAT_dom"/>
</dbReference>
<dbReference type="STRING" id="908809.ABG79_01220"/>
<evidence type="ECO:0000256" key="2">
    <source>
        <dbReference type="ARBA" id="ARBA00023315"/>
    </source>
</evidence>
<evidence type="ECO:0000313" key="4">
    <source>
        <dbReference type="EMBL" id="KRQ87030.1"/>
    </source>
</evidence>
<comment type="caution">
    <text evidence="4">The sequence shown here is derived from an EMBL/GenBank/DDBJ whole genome shotgun (WGS) entry which is preliminary data.</text>
</comment>
<evidence type="ECO:0000256" key="1">
    <source>
        <dbReference type="ARBA" id="ARBA00022679"/>
    </source>
</evidence>
<dbReference type="EC" id="2.3.1.-" evidence="4"/>
<dbReference type="Proteomes" id="UP000052015">
    <property type="component" value="Unassembled WGS sequence"/>
</dbReference>
<accession>A0A0R3JTZ9</accession>
<organism evidence="4 5">
    <name type="scientific">Caloramator mitchellensis</name>
    <dbReference type="NCBI Taxonomy" id="908809"/>
    <lineage>
        <taxon>Bacteria</taxon>
        <taxon>Bacillati</taxon>
        <taxon>Bacillota</taxon>
        <taxon>Clostridia</taxon>
        <taxon>Eubacteriales</taxon>
        <taxon>Clostridiaceae</taxon>
        <taxon>Caloramator</taxon>
    </lineage>
</organism>
<dbReference type="CDD" id="cd04301">
    <property type="entry name" value="NAT_SF"/>
    <property type="match status" value="1"/>
</dbReference>
<dbReference type="GO" id="GO:0016747">
    <property type="term" value="F:acyltransferase activity, transferring groups other than amino-acyl groups"/>
    <property type="evidence" value="ECO:0007669"/>
    <property type="project" value="InterPro"/>
</dbReference>
<keyword evidence="1 4" id="KW-0808">Transferase</keyword>
<keyword evidence="5" id="KW-1185">Reference proteome</keyword>
<dbReference type="OrthoDB" id="1910906at2"/>
<name>A0A0R3JTZ9_CALMK</name>
<proteinExistence type="predicted"/>
<dbReference type="InterPro" id="IPR050680">
    <property type="entry name" value="YpeA/RimI_acetyltransf"/>
</dbReference>
<dbReference type="PANTHER" id="PTHR43420:SF12">
    <property type="entry name" value="N-ACETYLTRANSFERASE DOMAIN-CONTAINING PROTEIN"/>
    <property type="match status" value="1"/>
</dbReference>
<evidence type="ECO:0000259" key="3">
    <source>
        <dbReference type="PROSITE" id="PS51186"/>
    </source>
</evidence>
<protein>
    <submittedName>
        <fullName evidence="4">Putative N-acetyltransferase YycN</fullName>
        <ecNumber evidence="4">2.3.1.-</ecNumber>
    </submittedName>
</protein>
<feature type="domain" description="N-acetyltransferase" evidence="3">
    <location>
        <begin position="146"/>
        <end position="281"/>
    </location>
</feature>